<dbReference type="Pfam" id="PF24906">
    <property type="entry name" value="Zf_WRKY19"/>
    <property type="match status" value="3"/>
</dbReference>
<dbReference type="PANTHER" id="PTHR31827">
    <property type="entry name" value="EMB|CAB89363.1"/>
    <property type="match status" value="1"/>
</dbReference>
<dbReference type="PANTHER" id="PTHR31827:SF1">
    <property type="entry name" value="EMB|CAB89363.1"/>
    <property type="match status" value="1"/>
</dbReference>
<dbReference type="Proteomes" id="UP000011713">
    <property type="component" value="Unassembled WGS sequence"/>
</dbReference>
<dbReference type="EMBL" id="JH598161">
    <property type="status" value="NOT_ANNOTATED_CDS"/>
    <property type="molecule type" value="Genomic_DNA"/>
</dbReference>
<dbReference type="AlphaFoldDB" id="M4BDL4"/>
<evidence type="ECO:0000313" key="2">
    <source>
        <dbReference type="EnsemblProtists" id="HpaP804381"/>
    </source>
</evidence>
<feature type="domain" description="WRKY19-like zinc finger" evidence="1">
    <location>
        <begin position="147"/>
        <end position="169"/>
    </location>
</feature>
<dbReference type="eggNOG" id="ENOG502S2ZH">
    <property type="taxonomic scope" value="Eukaryota"/>
</dbReference>
<evidence type="ECO:0000259" key="1">
    <source>
        <dbReference type="Pfam" id="PF24906"/>
    </source>
</evidence>
<proteinExistence type="predicted"/>
<dbReference type="EnsemblProtists" id="HpaT804381">
    <property type="protein sequence ID" value="HpaP804381"/>
    <property type="gene ID" value="HpaG804381"/>
</dbReference>
<name>M4BDL4_HYAAE</name>
<dbReference type="VEuPathDB" id="FungiDB:HpaG804381"/>
<feature type="domain" description="WRKY19-like zinc finger" evidence="1">
    <location>
        <begin position="100"/>
        <end position="123"/>
    </location>
</feature>
<dbReference type="InterPro" id="IPR056866">
    <property type="entry name" value="Znf_WRKY19"/>
</dbReference>
<reference evidence="2" key="2">
    <citation type="submission" date="2015-06" db="UniProtKB">
        <authorList>
            <consortium name="EnsemblProtists"/>
        </authorList>
    </citation>
    <scope>IDENTIFICATION</scope>
    <source>
        <strain evidence="2">Emoy2</strain>
    </source>
</reference>
<dbReference type="HOGENOM" id="CLU_044935_2_1_1"/>
<keyword evidence="3" id="KW-1185">Reference proteome</keyword>
<dbReference type="STRING" id="559515.M4BDL4"/>
<organism evidence="2 3">
    <name type="scientific">Hyaloperonospora arabidopsidis (strain Emoy2)</name>
    <name type="common">Downy mildew agent</name>
    <name type="synonym">Peronospora arabidopsidis</name>
    <dbReference type="NCBI Taxonomy" id="559515"/>
    <lineage>
        <taxon>Eukaryota</taxon>
        <taxon>Sar</taxon>
        <taxon>Stramenopiles</taxon>
        <taxon>Oomycota</taxon>
        <taxon>Peronosporomycetes</taxon>
        <taxon>Peronosporales</taxon>
        <taxon>Peronosporaceae</taxon>
        <taxon>Hyaloperonospora</taxon>
    </lineage>
</organism>
<reference evidence="3" key="1">
    <citation type="journal article" date="2010" name="Science">
        <title>Signatures of adaptation to obligate biotrophy in the Hyaloperonospora arabidopsidis genome.</title>
        <authorList>
            <person name="Baxter L."/>
            <person name="Tripathy S."/>
            <person name="Ishaque N."/>
            <person name="Boot N."/>
            <person name="Cabral A."/>
            <person name="Kemen E."/>
            <person name="Thines M."/>
            <person name="Ah-Fong A."/>
            <person name="Anderson R."/>
            <person name="Badejoko W."/>
            <person name="Bittner-Eddy P."/>
            <person name="Boore J.L."/>
            <person name="Chibucos M.C."/>
            <person name="Coates M."/>
            <person name="Dehal P."/>
            <person name="Delehaunty K."/>
            <person name="Dong S."/>
            <person name="Downton P."/>
            <person name="Dumas B."/>
            <person name="Fabro G."/>
            <person name="Fronick C."/>
            <person name="Fuerstenberg S.I."/>
            <person name="Fulton L."/>
            <person name="Gaulin E."/>
            <person name="Govers F."/>
            <person name="Hughes L."/>
            <person name="Humphray S."/>
            <person name="Jiang R.H."/>
            <person name="Judelson H."/>
            <person name="Kamoun S."/>
            <person name="Kyung K."/>
            <person name="Meijer H."/>
            <person name="Minx P."/>
            <person name="Morris P."/>
            <person name="Nelson J."/>
            <person name="Phuntumart V."/>
            <person name="Qutob D."/>
            <person name="Rehmany A."/>
            <person name="Rougon-Cardoso A."/>
            <person name="Ryden P."/>
            <person name="Torto-Alalibo T."/>
            <person name="Studholme D."/>
            <person name="Wang Y."/>
            <person name="Win J."/>
            <person name="Wood J."/>
            <person name="Clifton S.W."/>
            <person name="Rogers J."/>
            <person name="Van den Ackerveken G."/>
            <person name="Jones J.D."/>
            <person name="McDowell J.M."/>
            <person name="Beynon J."/>
            <person name="Tyler B.M."/>
        </authorList>
    </citation>
    <scope>NUCLEOTIDE SEQUENCE [LARGE SCALE GENOMIC DNA]</scope>
    <source>
        <strain evidence="3">Emoy2</strain>
    </source>
</reference>
<protein>
    <recommendedName>
        <fullName evidence="1">WRKY19-like zinc finger domain-containing protein</fullName>
    </recommendedName>
</protein>
<evidence type="ECO:0000313" key="3">
    <source>
        <dbReference type="Proteomes" id="UP000011713"/>
    </source>
</evidence>
<feature type="domain" description="WRKY19-like zinc finger" evidence="1">
    <location>
        <begin position="77"/>
        <end position="99"/>
    </location>
</feature>
<accession>M4BDL4</accession>
<sequence>MTTSTKYLKNTSSFVNNSCVNQWEQYVDATTASLQSAELQLNNLQSDTAVSQQLTEQPTKTIALALHRLNKRVTTAKLCGKTECNKRAKTGGFCIAHGGGLRCLDADCTKHALSHGLCIHHGGGKRCAVDGCFSASRKAGVCWRHGGKRLCKVEGCNKGPKTGGYCWSHRVKRKKELAAM</sequence>
<dbReference type="InParanoid" id="M4BDL4"/>